<dbReference type="PROSITE" id="PS00061">
    <property type="entry name" value="ADH_SHORT"/>
    <property type="match status" value="1"/>
</dbReference>
<dbReference type="InterPro" id="IPR036291">
    <property type="entry name" value="NAD(P)-bd_dom_sf"/>
</dbReference>
<sequence>MQLENKVAVITGGDSGIGLSSARLFLDEGAHVVILSNSRETLRTAREQLGSGVMAVEADVTDRKALDLAFAQVGRHFQHIDILFANAGIVCSTPLEDTSGDLFARVLTINVAGSFYTVQAALPYLRAGASIILIGSIVATMGVAGFSAYAASKAGISGMARALASELAPRGIRVNTLVPGPTRTPIWNSIAHTEAEFQALEKNLLRTIPIGRLNEADEIAQAALFLASDRSSSMQASEIVIDGGASRAPQGAPVYRT</sequence>
<keyword evidence="3" id="KW-0812">Transmembrane</keyword>
<gene>
    <name evidence="5" type="ORF">CI15_33250</name>
</gene>
<dbReference type="PANTHER" id="PTHR42760">
    <property type="entry name" value="SHORT-CHAIN DEHYDROGENASES/REDUCTASES FAMILY MEMBER"/>
    <property type="match status" value="1"/>
</dbReference>
<dbReference type="Pfam" id="PF13561">
    <property type="entry name" value="adh_short_C2"/>
    <property type="match status" value="1"/>
</dbReference>
<dbReference type="PANTHER" id="PTHR42760:SF133">
    <property type="entry name" value="3-OXOACYL-[ACYL-CARRIER-PROTEIN] REDUCTASE"/>
    <property type="match status" value="1"/>
</dbReference>
<comment type="caution">
    <text evidence="5">The sequence shown here is derived from an EMBL/GenBank/DDBJ whole genome shotgun (WGS) entry which is preliminary data.</text>
</comment>
<accession>A0A149PCM2</accession>
<evidence type="ECO:0000256" key="1">
    <source>
        <dbReference type="ARBA" id="ARBA00006484"/>
    </source>
</evidence>
<dbReference type="FunFam" id="3.40.50.720:FF:000084">
    <property type="entry name" value="Short-chain dehydrogenase reductase"/>
    <property type="match status" value="1"/>
</dbReference>
<dbReference type="AlphaFoldDB" id="A0A149PCM2"/>
<dbReference type="EMBL" id="LRBG01000039">
    <property type="protein sequence ID" value="KXU82787.1"/>
    <property type="molecule type" value="Genomic_DNA"/>
</dbReference>
<organism evidence="5 6">
    <name type="scientific">Paraburkholderia monticola</name>
    <dbReference type="NCBI Taxonomy" id="1399968"/>
    <lineage>
        <taxon>Bacteria</taxon>
        <taxon>Pseudomonadati</taxon>
        <taxon>Pseudomonadota</taxon>
        <taxon>Betaproteobacteria</taxon>
        <taxon>Burkholderiales</taxon>
        <taxon>Burkholderiaceae</taxon>
        <taxon>Paraburkholderia</taxon>
    </lineage>
</organism>
<dbReference type="InterPro" id="IPR020904">
    <property type="entry name" value="Sc_DH/Rdtase_CS"/>
</dbReference>
<dbReference type="GO" id="GO:0006633">
    <property type="term" value="P:fatty acid biosynthetic process"/>
    <property type="evidence" value="ECO:0007669"/>
    <property type="project" value="TreeGrafter"/>
</dbReference>
<dbReference type="InterPro" id="IPR057326">
    <property type="entry name" value="KR_dom"/>
</dbReference>
<dbReference type="InterPro" id="IPR002347">
    <property type="entry name" value="SDR_fam"/>
</dbReference>
<keyword evidence="3" id="KW-0472">Membrane</keyword>
<evidence type="ECO:0000313" key="5">
    <source>
        <dbReference type="EMBL" id="KXU82787.1"/>
    </source>
</evidence>
<feature type="domain" description="Ketoreductase" evidence="4">
    <location>
        <begin position="6"/>
        <end position="184"/>
    </location>
</feature>
<dbReference type="Proteomes" id="UP000075613">
    <property type="component" value="Unassembled WGS sequence"/>
</dbReference>
<dbReference type="OrthoDB" id="9803333at2"/>
<dbReference type="SMART" id="SM00822">
    <property type="entry name" value="PKS_KR"/>
    <property type="match status" value="1"/>
</dbReference>
<protein>
    <submittedName>
        <fullName evidence="5">Short-chain dehydrogenase</fullName>
    </submittedName>
</protein>
<dbReference type="Gene3D" id="3.40.50.720">
    <property type="entry name" value="NAD(P)-binding Rossmann-like Domain"/>
    <property type="match status" value="1"/>
</dbReference>
<dbReference type="GO" id="GO:0048038">
    <property type="term" value="F:quinone binding"/>
    <property type="evidence" value="ECO:0007669"/>
    <property type="project" value="TreeGrafter"/>
</dbReference>
<dbReference type="PRINTS" id="PR00080">
    <property type="entry name" value="SDRFAMILY"/>
</dbReference>
<keyword evidence="2" id="KW-0560">Oxidoreductase</keyword>
<evidence type="ECO:0000259" key="4">
    <source>
        <dbReference type="SMART" id="SM00822"/>
    </source>
</evidence>
<reference evidence="5 6" key="1">
    <citation type="journal article" date="2015" name="Int. J. Syst. Evol. Microbiol.">
        <title>Burkholderia monticola sp. nov., isolated from mountain soil.</title>
        <authorList>
            <person name="Baek I."/>
            <person name="Seo B."/>
            <person name="Lee I."/>
            <person name="Yi H."/>
            <person name="Chun J."/>
        </authorList>
    </citation>
    <scope>NUCLEOTIDE SEQUENCE [LARGE SCALE GENOMIC DNA]</scope>
    <source>
        <strain evidence="5 6">JC2948</strain>
    </source>
</reference>
<dbReference type="GO" id="GO:0016616">
    <property type="term" value="F:oxidoreductase activity, acting on the CH-OH group of donors, NAD or NADP as acceptor"/>
    <property type="evidence" value="ECO:0007669"/>
    <property type="project" value="TreeGrafter"/>
</dbReference>
<comment type="similarity">
    <text evidence="1">Belongs to the short-chain dehydrogenases/reductases (SDR) family.</text>
</comment>
<dbReference type="STRING" id="1399968.CI15_33250"/>
<feature type="transmembrane region" description="Helical" evidence="3">
    <location>
        <begin position="128"/>
        <end position="151"/>
    </location>
</feature>
<keyword evidence="3" id="KW-1133">Transmembrane helix</keyword>
<dbReference type="SUPFAM" id="SSF51735">
    <property type="entry name" value="NAD(P)-binding Rossmann-fold domains"/>
    <property type="match status" value="1"/>
</dbReference>
<name>A0A149PCM2_9BURK</name>
<evidence type="ECO:0000256" key="2">
    <source>
        <dbReference type="ARBA" id="ARBA00023002"/>
    </source>
</evidence>
<dbReference type="CDD" id="cd05233">
    <property type="entry name" value="SDR_c"/>
    <property type="match status" value="1"/>
</dbReference>
<dbReference type="PRINTS" id="PR00081">
    <property type="entry name" value="GDHRDH"/>
</dbReference>
<evidence type="ECO:0000313" key="6">
    <source>
        <dbReference type="Proteomes" id="UP000075613"/>
    </source>
</evidence>
<evidence type="ECO:0000256" key="3">
    <source>
        <dbReference type="SAM" id="Phobius"/>
    </source>
</evidence>
<dbReference type="RefSeq" id="WP_062138393.1">
    <property type="nucleotide sequence ID" value="NZ_LRBG01000039.1"/>
</dbReference>
<keyword evidence="6" id="KW-1185">Reference proteome</keyword>
<proteinExistence type="inferred from homology"/>